<dbReference type="PANTHER" id="PTHR15910:SF1">
    <property type="entry name" value="ARCHAEMETZINCIN-2"/>
    <property type="match status" value="1"/>
</dbReference>
<gene>
    <name evidence="8" type="ORF">C4532_11260</name>
</gene>
<feature type="chain" id="PRO_5019503650" description="Archemetzincin" evidence="7">
    <location>
        <begin position="24"/>
        <end position="211"/>
    </location>
</feature>
<dbReference type="InterPro" id="IPR012091">
    <property type="entry name" value="Pept_M54_archaemetzncn_arc/bac"/>
</dbReference>
<dbReference type="AlphaFoldDB" id="A0A419EWV6"/>
<keyword evidence="4" id="KW-0378">Hydrolase</keyword>
<evidence type="ECO:0000256" key="6">
    <source>
        <dbReference type="ARBA" id="ARBA00023049"/>
    </source>
</evidence>
<dbReference type="SUPFAM" id="SSF55486">
    <property type="entry name" value="Metalloproteases ('zincins'), catalytic domain"/>
    <property type="match status" value="1"/>
</dbReference>
<keyword evidence="6" id="KW-0482">Metalloprotease</keyword>
<evidence type="ECO:0000313" key="9">
    <source>
        <dbReference type="Proteomes" id="UP000285961"/>
    </source>
</evidence>
<evidence type="ECO:0000256" key="2">
    <source>
        <dbReference type="ARBA" id="ARBA00022670"/>
    </source>
</evidence>
<dbReference type="GO" id="GO:0006508">
    <property type="term" value="P:proteolysis"/>
    <property type="evidence" value="ECO:0007669"/>
    <property type="project" value="UniProtKB-KW"/>
</dbReference>
<evidence type="ECO:0000313" key="8">
    <source>
        <dbReference type="EMBL" id="RJP69144.1"/>
    </source>
</evidence>
<evidence type="ECO:0000256" key="3">
    <source>
        <dbReference type="ARBA" id="ARBA00022723"/>
    </source>
</evidence>
<reference evidence="8 9" key="1">
    <citation type="journal article" date="2017" name="ISME J.">
        <title>Energy and carbon metabolisms in a deep terrestrial subsurface fluid microbial community.</title>
        <authorList>
            <person name="Momper L."/>
            <person name="Jungbluth S.P."/>
            <person name="Lee M.D."/>
            <person name="Amend J.P."/>
        </authorList>
    </citation>
    <scope>NUCLEOTIDE SEQUENCE [LARGE SCALE GENOMIC DNA]</scope>
    <source>
        <strain evidence="8">SURF_17</strain>
    </source>
</reference>
<organism evidence="8 9">
    <name type="scientific">Candidatus Abyssobacteria bacterium SURF_17</name>
    <dbReference type="NCBI Taxonomy" id="2093361"/>
    <lineage>
        <taxon>Bacteria</taxon>
        <taxon>Pseudomonadati</taxon>
        <taxon>Candidatus Hydrogenedentota</taxon>
        <taxon>Candidatus Abyssobacteria</taxon>
    </lineage>
</organism>
<dbReference type="Gene3D" id="3.40.390.10">
    <property type="entry name" value="Collagenase (Catalytic Domain)"/>
    <property type="match status" value="1"/>
</dbReference>
<evidence type="ECO:0000256" key="1">
    <source>
        <dbReference type="ARBA" id="ARBA00001947"/>
    </source>
</evidence>
<keyword evidence="2" id="KW-0645">Protease</keyword>
<accession>A0A419EWV6</accession>
<dbReference type="Proteomes" id="UP000285961">
    <property type="component" value="Unassembled WGS sequence"/>
</dbReference>
<comment type="cofactor">
    <cofactor evidence="1">
        <name>Zn(2+)</name>
        <dbReference type="ChEBI" id="CHEBI:29105"/>
    </cofactor>
</comment>
<proteinExistence type="predicted"/>
<dbReference type="InterPro" id="IPR024079">
    <property type="entry name" value="MetalloPept_cat_dom_sf"/>
</dbReference>
<keyword evidence="5" id="KW-0862">Zinc</keyword>
<dbReference type="GO" id="GO:0008237">
    <property type="term" value="F:metallopeptidase activity"/>
    <property type="evidence" value="ECO:0007669"/>
    <property type="project" value="UniProtKB-KW"/>
</dbReference>
<dbReference type="PANTHER" id="PTHR15910">
    <property type="entry name" value="ARCHAEMETZINCIN"/>
    <property type="match status" value="1"/>
</dbReference>
<dbReference type="InterPro" id="IPR012962">
    <property type="entry name" value="Pept_M54_archaemetzincn"/>
</dbReference>
<comment type="caution">
    <text evidence="8">The sequence shown here is derived from an EMBL/GenBank/DDBJ whole genome shotgun (WGS) entry which is preliminary data.</text>
</comment>
<feature type="signal peptide" evidence="7">
    <location>
        <begin position="1"/>
        <end position="23"/>
    </location>
</feature>
<name>A0A419EWV6_9BACT</name>
<keyword evidence="3" id="KW-0479">Metal-binding</keyword>
<dbReference type="NCBIfam" id="NF033823">
    <property type="entry name" value="archmetzin"/>
    <property type="match status" value="1"/>
</dbReference>
<dbReference type="PIRSF" id="PIRSF005785">
    <property type="entry name" value="Zn-prot_arch"/>
    <property type="match status" value="1"/>
</dbReference>
<evidence type="ECO:0000256" key="7">
    <source>
        <dbReference type="SAM" id="SignalP"/>
    </source>
</evidence>
<protein>
    <recommendedName>
        <fullName evidence="10">Archemetzincin</fullName>
    </recommendedName>
</protein>
<evidence type="ECO:0000256" key="4">
    <source>
        <dbReference type="ARBA" id="ARBA00022801"/>
    </source>
</evidence>
<evidence type="ECO:0000256" key="5">
    <source>
        <dbReference type="ARBA" id="ARBA00022833"/>
    </source>
</evidence>
<dbReference type="CDD" id="cd11375">
    <property type="entry name" value="Peptidase_M54"/>
    <property type="match status" value="1"/>
</dbReference>
<dbReference type="EMBL" id="QZKI01000085">
    <property type="protein sequence ID" value="RJP69144.1"/>
    <property type="molecule type" value="Genomic_DNA"/>
</dbReference>
<sequence>MKKRVFFLLCTLGLTAMTFAVHAATEASKMKKTIGIVPVGGQISVSELEFLVQPLRETFSASVSFGSGIPLPAHAYNRERRQYLSNIVLDMLNSRVSAPQGGRVLAVTNEDLYVPDLNFVFGQADASTGIAIISLARLRPEFFGKPPDEPLFHQRAITEAVHEIGHTMGLIEHCPDSKCVMFFSNSLADTDIKGHRFCIKCRRVLGIEQLE</sequence>
<dbReference type="Pfam" id="PF07998">
    <property type="entry name" value="Peptidase_M54"/>
    <property type="match status" value="1"/>
</dbReference>
<keyword evidence="7" id="KW-0732">Signal</keyword>
<evidence type="ECO:0008006" key="10">
    <source>
        <dbReference type="Google" id="ProtNLM"/>
    </source>
</evidence>
<dbReference type="GO" id="GO:0008270">
    <property type="term" value="F:zinc ion binding"/>
    <property type="evidence" value="ECO:0007669"/>
    <property type="project" value="InterPro"/>
</dbReference>